<evidence type="ECO:0000313" key="2">
    <source>
        <dbReference type="Proteomes" id="UP001165122"/>
    </source>
</evidence>
<protein>
    <submittedName>
        <fullName evidence="1">Uncharacterized protein</fullName>
    </submittedName>
</protein>
<reference evidence="2" key="1">
    <citation type="journal article" date="2023" name="Commun. Biol.">
        <title>Genome analysis of Parmales, the sister group of diatoms, reveals the evolutionary specialization of diatoms from phago-mixotrophs to photoautotrophs.</title>
        <authorList>
            <person name="Ban H."/>
            <person name="Sato S."/>
            <person name="Yoshikawa S."/>
            <person name="Yamada K."/>
            <person name="Nakamura Y."/>
            <person name="Ichinomiya M."/>
            <person name="Sato N."/>
            <person name="Blanc-Mathieu R."/>
            <person name="Endo H."/>
            <person name="Kuwata A."/>
            <person name="Ogata H."/>
        </authorList>
    </citation>
    <scope>NUCLEOTIDE SEQUENCE [LARGE SCALE GENOMIC DNA]</scope>
    <source>
        <strain evidence="2">NIES 3700</strain>
    </source>
</reference>
<organism evidence="1 2">
    <name type="scientific">Triparma laevis f. longispina</name>
    <dbReference type="NCBI Taxonomy" id="1714387"/>
    <lineage>
        <taxon>Eukaryota</taxon>
        <taxon>Sar</taxon>
        <taxon>Stramenopiles</taxon>
        <taxon>Ochrophyta</taxon>
        <taxon>Bolidophyceae</taxon>
        <taxon>Parmales</taxon>
        <taxon>Triparmaceae</taxon>
        <taxon>Triparma</taxon>
    </lineage>
</organism>
<dbReference type="EMBL" id="BRXW01000424">
    <property type="protein sequence ID" value="GMH53296.1"/>
    <property type="molecule type" value="Genomic_DNA"/>
</dbReference>
<dbReference type="OrthoDB" id="10503229at2759"/>
<dbReference type="Proteomes" id="UP001165122">
    <property type="component" value="Unassembled WGS sequence"/>
</dbReference>
<name>A0A9W6ZJC8_9STRA</name>
<sequence>MEKSDLLGIWQISGQISLTPPSRDTKEYTYRTTLSTPPTSITFHSDNTYTISSSSESQHSLIPSPHGSYTLNTTHLLLSTSYSKIGSQDCSIFLQAKPTSDGVMEGKGFFGGAYIYPKEHPRVLEEPVIFKNAEAEGGWIMKRIFKDVRGDKFSNEDYEDGFVYNRPIDVEIITNKRYLIALEGLTPKRKEGWREDKRREREKKKREKYGKYYDVPNSPGGEEEKKDFNTIQTGYITLHPNYTFTYETGVGVERRGRWYTRSEGGDSLISVILQTSKFGFGGGKKSFGGEDKVYWGRVEVEEGVVGIEGAVMEGWGMEPVSVGKFFMREIEGGGVRGEA</sequence>
<accession>A0A9W6ZJC8</accession>
<evidence type="ECO:0000313" key="1">
    <source>
        <dbReference type="EMBL" id="GMH53296.1"/>
    </source>
</evidence>
<keyword evidence="2" id="KW-1185">Reference proteome</keyword>
<gene>
    <name evidence="1" type="ORF">TrLO_g12189</name>
</gene>
<dbReference type="AlphaFoldDB" id="A0A9W6ZJC8"/>
<comment type="caution">
    <text evidence="1">The sequence shown here is derived from an EMBL/GenBank/DDBJ whole genome shotgun (WGS) entry which is preliminary data.</text>
</comment>
<proteinExistence type="predicted"/>